<keyword evidence="4" id="KW-1185">Reference proteome</keyword>
<protein>
    <submittedName>
        <fullName evidence="3">Clavaminate synthase-like protein</fullName>
    </submittedName>
</protein>
<dbReference type="Gene3D" id="2.60.120.330">
    <property type="entry name" value="B-lactam Antibiotic, Isopenicillin N Synthase, Chain"/>
    <property type="match status" value="1"/>
</dbReference>
<proteinExistence type="inferred from homology"/>
<dbReference type="PROSITE" id="PS51471">
    <property type="entry name" value="FE2OG_OXY"/>
    <property type="match status" value="1"/>
</dbReference>
<dbReference type="SUPFAM" id="SSF51197">
    <property type="entry name" value="Clavaminate synthase-like"/>
    <property type="match status" value="1"/>
</dbReference>
<evidence type="ECO:0000313" key="4">
    <source>
        <dbReference type="Proteomes" id="UP000193467"/>
    </source>
</evidence>
<reference evidence="3 4" key="1">
    <citation type="submission" date="2016-07" db="EMBL/GenBank/DDBJ databases">
        <title>Pervasive Adenine N6-methylation of Active Genes in Fungi.</title>
        <authorList>
            <consortium name="DOE Joint Genome Institute"/>
            <person name="Mondo S.J."/>
            <person name="Dannebaum R.O."/>
            <person name="Kuo R.C."/>
            <person name="Labutti K."/>
            <person name="Haridas S."/>
            <person name="Kuo A."/>
            <person name="Salamov A."/>
            <person name="Ahrendt S.R."/>
            <person name="Lipzen A."/>
            <person name="Sullivan W."/>
            <person name="Andreopoulos W.B."/>
            <person name="Clum A."/>
            <person name="Lindquist E."/>
            <person name="Daum C."/>
            <person name="Ramamoorthy G.K."/>
            <person name="Gryganskyi A."/>
            <person name="Culley D."/>
            <person name="Magnuson J.K."/>
            <person name="James T.Y."/>
            <person name="O'Malley M.A."/>
            <person name="Stajich J.E."/>
            <person name="Spatafora J.W."/>
            <person name="Visel A."/>
            <person name="Grigoriev I.V."/>
        </authorList>
    </citation>
    <scope>NUCLEOTIDE SEQUENCE [LARGE SCALE GENOMIC DNA]</scope>
    <source>
        <strain evidence="3 4">62-1032</strain>
    </source>
</reference>
<comment type="caution">
    <text evidence="3">The sequence shown here is derived from an EMBL/GenBank/DDBJ whole genome shotgun (WGS) entry which is preliminary data.</text>
</comment>
<dbReference type="EMBL" id="MCGR01000002">
    <property type="protein sequence ID" value="ORY91564.1"/>
    <property type="molecule type" value="Genomic_DNA"/>
</dbReference>
<dbReference type="Pfam" id="PF03171">
    <property type="entry name" value="2OG-FeII_Oxy"/>
    <property type="match status" value="1"/>
</dbReference>
<dbReference type="Pfam" id="PF14226">
    <property type="entry name" value="DIOX_N"/>
    <property type="match status" value="1"/>
</dbReference>
<evidence type="ECO:0000259" key="2">
    <source>
        <dbReference type="PROSITE" id="PS51471"/>
    </source>
</evidence>
<dbReference type="Proteomes" id="UP000193467">
    <property type="component" value="Unassembled WGS sequence"/>
</dbReference>
<dbReference type="STRING" id="106004.A0A1Y2G2G6"/>
<organism evidence="3 4">
    <name type="scientific">Leucosporidium creatinivorum</name>
    <dbReference type="NCBI Taxonomy" id="106004"/>
    <lineage>
        <taxon>Eukaryota</taxon>
        <taxon>Fungi</taxon>
        <taxon>Dikarya</taxon>
        <taxon>Basidiomycota</taxon>
        <taxon>Pucciniomycotina</taxon>
        <taxon>Microbotryomycetes</taxon>
        <taxon>Leucosporidiales</taxon>
        <taxon>Leucosporidium</taxon>
    </lineage>
</organism>
<dbReference type="PANTHER" id="PTHR47990">
    <property type="entry name" value="2-OXOGLUTARATE (2OG) AND FE(II)-DEPENDENT OXYGENASE SUPERFAMILY PROTEIN-RELATED"/>
    <property type="match status" value="1"/>
</dbReference>
<dbReference type="GO" id="GO:0016491">
    <property type="term" value="F:oxidoreductase activity"/>
    <property type="evidence" value="ECO:0007669"/>
    <property type="project" value="UniProtKB-KW"/>
</dbReference>
<name>A0A1Y2G2G6_9BASI</name>
<comment type="similarity">
    <text evidence="1">Belongs to the iron/ascorbate-dependent oxidoreductase family.</text>
</comment>
<dbReference type="InParanoid" id="A0A1Y2G2G6"/>
<dbReference type="GO" id="GO:0046872">
    <property type="term" value="F:metal ion binding"/>
    <property type="evidence" value="ECO:0007669"/>
    <property type="project" value="UniProtKB-KW"/>
</dbReference>
<dbReference type="InterPro" id="IPR050231">
    <property type="entry name" value="Iron_ascorbate_oxido_reductase"/>
</dbReference>
<gene>
    <name evidence="3" type="ORF">BCR35DRAFT_274281</name>
</gene>
<dbReference type="AlphaFoldDB" id="A0A1Y2G2G6"/>
<dbReference type="InterPro" id="IPR027443">
    <property type="entry name" value="IPNS-like_sf"/>
</dbReference>
<dbReference type="OrthoDB" id="288590at2759"/>
<feature type="domain" description="Fe2OG dioxygenase" evidence="2">
    <location>
        <begin position="190"/>
        <end position="293"/>
    </location>
</feature>
<evidence type="ECO:0000256" key="1">
    <source>
        <dbReference type="RuleBase" id="RU003682"/>
    </source>
</evidence>
<keyword evidence="1" id="KW-0560">Oxidoreductase</keyword>
<dbReference type="InterPro" id="IPR005123">
    <property type="entry name" value="Oxoglu/Fe-dep_dioxygenase_dom"/>
</dbReference>
<dbReference type="InterPro" id="IPR044861">
    <property type="entry name" value="IPNS-like_FE2OG_OXY"/>
</dbReference>
<dbReference type="InterPro" id="IPR026992">
    <property type="entry name" value="DIOX_N"/>
</dbReference>
<keyword evidence="1" id="KW-0408">Iron</keyword>
<accession>A0A1Y2G2G6</accession>
<evidence type="ECO:0000313" key="3">
    <source>
        <dbReference type="EMBL" id="ORY91564.1"/>
    </source>
</evidence>
<sequence length="342" mass="37755">MTTLQTGLGERLISNDVNGKAFTELPIIDLTALSSPNLEDRKALAAEIQAACVDVGFFYIKNHGIAEEVLSTAFAQAREFFDQPLDKKMLVDLHKGDSFKGYAPLMGEQVDPASRGDVHESFDLGSDDQALGEGKKTGNLWPPAEDLPAFRPALESAWDSIMALGKRLFPLIALSLNLEEDYFAKYLTNPGSVMRVLSYPPQFGEVDLKEIGIGAHSDYECFTLLCQHGDVQALQVLNAAGDWVQAPPIPGTIVVNLGDQLQRWTNGVYKSTIHRAINRTGKERMSMPFFFGTDYDTLLEVLPSCISPERPAMYEPIIAGKWVEQRLAETYIKVDPVTGEKI</sequence>
<dbReference type="PRINTS" id="PR00682">
    <property type="entry name" value="IPNSYNTHASE"/>
</dbReference>
<keyword evidence="1" id="KW-0479">Metal-binding</keyword>